<feature type="compositionally biased region" description="Polar residues" evidence="1">
    <location>
        <begin position="235"/>
        <end position="246"/>
    </location>
</feature>
<keyword evidence="4" id="KW-1185">Reference proteome</keyword>
<reference evidence="3" key="1">
    <citation type="submission" date="2023-03" db="EMBL/GenBank/DDBJ databases">
        <authorList>
            <person name="Julca I."/>
        </authorList>
    </citation>
    <scope>NUCLEOTIDE SEQUENCE</scope>
</reference>
<dbReference type="AlphaFoldDB" id="A0AAV1DV54"/>
<evidence type="ECO:0000313" key="4">
    <source>
        <dbReference type="Proteomes" id="UP001161247"/>
    </source>
</evidence>
<accession>A0AAV1DV54</accession>
<name>A0AAV1DV54_OLDCO</name>
<dbReference type="EMBL" id="OX459123">
    <property type="protein sequence ID" value="CAI9110800.1"/>
    <property type="molecule type" value="Genomic_DNA"/>
</dbReference>
<dbReference type="Pfam" id="PF04424">
    <property type="entry name" value="MINDY_DUB"/>
    <property type="match status" value="1"/>
</dbReference>
<dbReference type="GO" id="GO:0071944">
    <property type="term" value="C:cell periphery"/>
    <property type="evidence" value="ECO:0007669"/>
    <property type="project" value="TreeGrafter"/>
</dbReference>
<dbReference type="GO" id="GO:0005829">
    <property type="term" value="C:cytosol"/>
    <property type="evidence" value="ECO:0007669"/>
    <property type="project" value="TreeGrafter"/>
</dbReference>
<dbReference type="GO" id="GO:1990380">
    <property type="term" value="F:K48-linked deubiquitinase activity"/>
    <property type="evidence" value="ECO:0007669"/>
    <property type="project" value="InterPro"/>
</dbReference>
<dbReference type="GO" id="GO:0016807">
    <property type="term" value="F:cysteine-type carboxypeptidase activity"/>
    <property type="evidence" value="ECO:0007669"/>
    <property type="project" value="TreeGrafter"/>
</dbReference>
<organism evidence="3 4">
    <name type="scientific">Oldenlandia corymbosa var. corymbosa</name>
    <dbReference type="NCBI Taxonomy" id="529605"/>
    <lineage>
        <taxon>Eukaryota</taxon>
        <taxon>Viridiplantae</taxon>
        <taxon>Streptophyta</taxon>
        <taxon>Embryophyta</taxon>
        <taxon>Tracheophyta</taxon>
        <taxon>Spermatophyta</taxon>
        <taxon>Magnoliopsida</taxon>
        <taxon>eudicotyledons</taxon>
        <taxon>Gunneridae</taxon>
        <taxon>Pentapetalae</taxon>
        <taxon>asterids</taxon>
        <taxon>lamiids</taxon>
        <taxon>Gentianales</taxon>
        <taxon>Rubiaceae</taxon>
        <taxon>Rubioideae</taxon>
        <taxon>Spermacoceae</taxon>
        <taxon>Hedyotis-Oldenlandia complex</taxon>
        <taxon>Oldenlandia</taxon>
    </lineage>
</organism>
<dbReference type="InterPro" id="IPR007518">
    <property type="entry name" value="MINDY"/>
</dbReference>
<dbReference type="Proteomes" id="UP001161247">
    <property type="component" value="Chromosome 6"/>
</dbReference>
<feature type="region of interest" description="Disordered" evidence="1">
    <location>
        <begin position="219"/>
        <end position="250"/>
    </location>
</feature>
<feature type="domain" description="MINDY deubiquitinase" evidence="2">
    <location>
        <begin position="28"/>
        <end position="488"/>
    </location>
</feature>
<evidence type="ECO:0000259" key="2">
    <source>
        <dbReference type="Pfam" id="PF04424"/>
    </source>
</evidence>
<dbReference type="GO" id="GO:0004843">
    <property type="term" value="F:cysteine-type deubiquitinase activity"/>
    <property type="evidence" value="ECO:0007669"/>
    <property type="project" value="InterPro"/>
</dbReference>
<proteinExistence type="predicted"/>
<evidence type="ECO:0000256" key="1">
    <source>
        <dbReference type="SAM" id="MobiDB-lite"/>
    </source>
</evidence>
<protein>
    <submittedName>
        <fullName evidence="3">OLC1v1010887C1</fullName>
    </submittedName>
</protein>
<feature type="compositionally biased region" description="Low complexity" evidence="1">
    <location>
        <begin position="1"/>
        <end position="15"/>
    </location>
</feature>
<dbReference type="InterPro" id="IPR033979">
    <property type="entry name" value="MINDY_domain"/>
</dbReference>
<dbReference type="PANTHER" id="PTHR18063">
    <property type="entry name" value="NF-E2 INDUCIBLE PROTEIN"/>
    <property type="match status" value="1"/>
</dbReference>
<dbReference type="GO" id="GO:0071108">
    <property type="term" value="P:protein K48-linked deubiquitination"/>
    <property type="evidence" value="ECO:0007669"/>
    <property type="project" value="TreeGrafter"/>
</dbReference>
<evidence type="ECO:0000313" key="3">
    <source>
        <dbReference type="EMBL" id="CAI9110800.1"/>
    </source>
</evidence>
<sequence length="542" mass="60501">MWSSPVAPPAGVSSSPEERRQEEPRLMHKVKVIDFLGRPTPIILQKDNGPCPLLAICNVLLLQNKLSLRPDISEVSQQHLLSLVADRIFISNLNEEEQEDDDGCSENLEQNIADAIDLLPRLATGIDVNTKFRRIDDFEFTRECAIFDLLNIPLYHGWIVDPLDYETANAIGSKSYNSLMVDLVALETQDLEAAGEEDIEEAIELLRVMKFSESITHSFPSDESYGDSDSDSELHSTNPESATDLKSQAYHGRSQVPCLDTVAKPDGTGNFIKDSEAEAVCLNTELGDPCGQSIAEESESKAPFQIDEFTSLEVVSLPSDTAGFSEIHADDQKVGNKQNGHDTFDAIGSTNAQDTHVDQPEGFLSAVDDSERIREAEESILLAEQGVKNLEISDTKEHEICPMQGQLIRDFLNSNASQLTIYGMFCLQEGLKEREVCVFFRNNHFNTMFKFEGELYILVTDLGYLNQPQLVWEKLNDTKGNTEFMTGNMEKFNVDDHGDRSLDVQNTVASSADLLSGIDYSIQEDLDLQYAMALQQQEYEGW</sequence>
<dbReference type="PANTHER" id="PTHR18063:SF6">
    <property type="entry name" value="UBIQUITIN CARBOXYL-TERMINAL HYDROLASE"/>
    <property type="match status" value="1"/>
</dbReference>
<feature type="region of interest" description="Disordered" evidence="1">
    <location>
        <begin position="1"/>
        <end position="24"/>
    </location>
</feature>
<gene>
    <name evidence="3" type="ORF">OLC1_LOCUS18367</name>
</gene>